<dbReference type="Gene3D" id="3.30.200.20">
    <property type="entry name" value="Phosphorylase Kinase, domain 1"/>
    <property type="match status" value="1"/>
</dbReference>
<dbReference type="RefSeq" id="XP_020094787.1">
    <property type="nucleotide sequence ID" value="XM_020239198.1"/>
</dbReference>
<protein>
    <submittedName>
        <fullName evidence="11">Homeodomain-interacting protein kinase 2-like isoform X1</fullName>
    </submittedName>
</protein>
<dbReference type="InterPro" id="IPR008271">
    <property type="entry name" value="Ser/Thr_kinase_AS"/>
</dbReference>
<organism evidence="10 11">
    <name type="scientific">Ananas comosus</name>
    <name type="common">Pineapple</name>
    <name type="synonym">Ananas ananas</name>
    <dbReference type="NCBI Taxonomy" id="4615"/>
    <lineage>
        <taxon>Eukaryota</taxon>
        <taxon>Viridiplantae</taxon>
        <taxon>Streptophyta</taxon>
        <taxon>Embryophyta</taxon>
        <taxon>Tracheophyta</taxon>
        <taxon>Spermatophyta</taxon>
        <taxon>Magnoliopsida</taxon>
        <taxon>Liliopsida</taxon>
        <taxon>Poales</taxon>
        <taxon>Bromeliaceae</taxon>
        <taxon>Bromelioideae</taxon>
        <taxon>Ananas</taxon>
    </lineage>
</organism>
<evidence type="ECO:0000256" key="2">
    <source>
        <dbReference type="ARBA" id="ARBA00022527"/>
    </source>
</evidence>
<feature type="compositionally biased region" description="Low complexity" evidence="8">
    <location>
        <begin position="702"/>
        <end position="717"/>
    </location>
</feature>
<keyword evidence="5" id="KW-0418">Kinase</keyword>
<evidence type="ECO:0000256" key="8">
    <source>
        <dbReference type="SAM" id="MobiDB-lite"/>
    </source>
</evidence>
<evidence type="ECO:0000256" key="3">
    <source>
        <dbReference type="ARBA" id="ARBA00022679"/>
    </source>
</evidence>
<accession>A0A6P5FGT0</accession>
<dbReference type="PROSITE" id="PS00107">
    <property type="entry name" value="PROTEIN_KINASE_ATP"/>
    <property type="match status" value="1"/>
</dbReference>
<feature type="region of interest" description="Disordered" evidence="8">
    <location>
        <begin position="609"/>
        <end position="629"/>
    </location>
</feature>
<reference evidence="11" key="2">
    <citation type="submission" date="2025-08" db="UniProtKB">
        <authorList>
            <consortium name="RefSeq"/>
        </authorList>
    </citation>
    <scope>IDENTIFICATION</scope>
    <source>
        <tissue evidence="11">Leaf</tissue>
    </source>
</reference>
<dbReference type="InterPro" id="IPR011009">
    <property type="entry name" value="Kinase-like_dom_sf"/>
</dbReference>
<dbReference type="PROSITE" id="PS00108">
    <property type="entry name" value="PROTEIN_KINASE_ST"/>
    <property type="match status" value="1"/>
</dbReference>
<name>A0A6P5FGT0_ANACO</name>
<evidence type="ECO:0000313" key="10">
    <source>
        <dbReference type="Proteomes" id="UP000515123"/>
    </source>
</evidence>
<feature type="region of interest" description="Disordered" evidence="8">
    <location>
        <begin position="1"/>
        <end position="45"/>
    </location>
</feature>
<feature type="region of interest" description="Disordered" evidence="8">
    <location>
        <begin position="685"/>
        <end position="757"/>
    </location>
</feature>
<dbReference type="GO" id="GO:0004674">
    <property type="term" value="F:protein serine/threonine kinase activity"/>
    <property type="evidence" value="ECO:0007669"/>
    <property type="project" value="UniProtKB-KW"/>
</dbReference>
<sequence length="912" mass="101570">MEESGSSKEDDPPPWRPPGGAFRPYNASESSSAVDAPAKSGTGKTPFVERLTKGILETFQMCNPNFKHLEVLNPKHFFTNPSDGIQNNGHDNANSDLILYTDCVLVNLESKRRYVVKDMLGQGTFGQVAKCWNMETKNYVAVKVIKNHPAYYRQGLIEVAIVDMLNQKFDPDDQYHIVRILDHFVHQNHLCITFELLGSNLFELIKPKHPRGLSLNNIQMFSQQILQALVVMKDAGIIHCDLKPENILVSSSVQPLIIKVIDFGSACLEGKTCYTYIQVFHILASLSWSRHYRSPEVLLGHQYNAAIDMWSFGCIIAELFLGVPLFPAVSEYDLLKRMIETLGAQPPDSLLRDAKKTNQFFKHVGSTYCMESEGVTTAFRVLTEEEYEERESKRPAIGKLKFKYVKLEDLIANYPYSKNMSKEEIRKESFSRVALVDFLRGLLELDPERRWSPLQALHHPFITGELLTCPYEPPSETRRKPIFDAVTVDHNPGWGHWLANGLSPQVVAMNKSIPQNSPHLSKVPLSYGSSYSSLGSYGSCIDNTGLRSSYNGMNSGPIYSSPLGPRGPLKRAQAGGYFPGPIPDARRMPWMLNPGSLGQMSLGASPLQFSPPSSQMHVSTVSQGSYGPTSPRGFQGSYLRKSAVVGQYNVTKNWGSPTMSMHNEIMSDCGPGHCDNGFQGHVGSPYSVHSTSTHFSRRQPEGGDSSLSSGASTSYRSFPEDSHDENAPHTLDVSYDKLEGSSSAPGPADWDPNYSDDYLLQEDNSEVNSLCFSFSNDMQLGNHTGTTITTPGAGRADYGQQQPYTNSNLTSLNQRAENLLQAYSFGGSNLCTAHSQYFQPILPDRFGQQSVQWFGLVDSASMHGHQIGQQAWPNHNMAYSDFFHQSYGAEQWHVLGRNCWTFHSNDVTPNPW</sequence>
<dbReference type="InterPro" id="IPR050494">
    <property type="entry name" value="Ser_Thr_dual-spec_kinase"/>
</dbReference>
<evidence type="ECO:0000256" key="7">
    <source>
        <dbReference type="PROSITE-ProRule" id="PRU10141"/>
    </source>
</evidence>
<evidence type="ECO:0000256" key="4">
    <source>
        <dbReference type="ARBA" id="ARBA00022741"/>
    </source>
</evidence>
<feature type="compositionally biased region" description="Basic and acidic residues" evidence="8">
    <location>
        <begin position="1"/>
        <end position="13"/>
    </location>
</feature>
<keyword evidence="3" id="KW-0808">Transferase</keyword>
<dbReference type="Gene3D" id="1.10.510.10">
    <property type="entry name" value="Transferase(Phosphotransferase) domain 1"/>
    <property type="match status" value="1"/>
</dbReference>
<dbReference type="GO" id="GO:0004713">
    <property type="term" value="F:protein tyrosine kinase activity"/>
    <property type="evidence" value="ECO:0007669"/>
    <property type="project" value="TreeGrafter"/>
</dbReference>
<feature type="compositionally biased region" description="Polar residues" evidence="8">
    <location>
        <begin position="609"/>
        <end position="628"/>
    </location>
</feature>
<dbReference type="PROSITE" id="PS50011">
    <property type="entry name" value="PROTEIN_KINASE_DOM"/>
    <property type="match status" value="1"/>
</dbReference>
<comment type="similarity">
    <text evidence="1">Belongs to the protein kinase superfamily. CMGC Ser/Thr protein kinase family. MNB/DYRK subfamily.</text>
</comment>
<dbReference type="InterPro" id="IPR017441">
    <property type="entry name" value="Protein_kinase_ATP_BS"/>
</dbReference>
<keyword evidence="2" id="KW-0723">Serine/threonine-protein kinase</keyword>
<evidence type="ECO:0000256" key="1">
    <source>
        <dbReference type="ARBA" id="ARBA00008867"/>
    </source>
</evidence>
<dbReference type="GO" id="GO:0005524">
    <property type="term" value="F:ATP binding"/>
    <property type="evidence" value="ECO:0007669"/>
    <property type="project" value="UniProtKB-UniRule"/>
</dbReference>
<evidence type="ECO:0000313" key="11">
    <source>
        <dbReference type="RefSeq" id="XP_020094787.1"/>
    </source>
</evidence>
<reference evidence="10" key="1">
    <citation type="journal article" date="2015" name="Nat. Genet.">
        <title>The pineapple genome and the evolution of CAM photosynthesis.</title>
        <authorList>
            <person name="Ming R."/>
            <person name="VanBuren R."/>
            <person name="Wai C.M."/>
            <person name="Tang H."/>
            <person name="Schatz M.C."/>
            <person name="Bowers J.E."/>
            <person name="Lyons E."/>
            <person name="Wang M.L."/>
            <person name="Chen J."/>
            <person name="Biggers E."/>
            <person name="Zhang J."/>
            <person name="Huang L."/>
            <person name="Zhang L."/>
            <person name="Miao W."/>
            <person name="Zhang J."/>
            <person name="Ye Z."/>
            <person name="Miao C."/>
            <person name="Lin Z."/>
            <person name="Wang H."/>
            <person name="Zhou H."/>
            <person name="Yim W.C."/>
            <person name="Priest H.D."/>
            <person name="Zheng C."/>
            <person name="Woodhouse M."/>
            <person name="Edger P.P."/>
            <person name="Guyot R."/>
            <person name="Guo H.B."/>
            <person name="Guo H."/>
            <person name="Zheng G."/>
            <person name="Singh R."/>
            <person name="Sharma A."/>
            <person name="Min X."/>
            <person name="Zheng Y."/>
            <person name="Lee H."/>
            <person name="Gurtowski J."/>
            <person name="Sedlazeck F.J."/>
            <person name="Harkess A."/>
            <person name="McKain M.R."/>
            <person name="Liao Z."/>
            <person name="Fang J."/>
            <person name="Liu J."/>
            <person name="Zhang X."/>
            <person name="Zhang Q."/>
            <person name="Hu W."/>
            <person name="Qin Y."/>
            <person name="Wang K."/>
            <person name="Chen L.Y."/>
            <person name="Shirley N."/>
            <person name="Lin Y.R."/>
            <person name="Liu L.Y."/>
            <person name="Hernandez A.G."/>
            <person name="Wright C.L."/>
            <person name="Bulone V."/>
            <person name="Tuskan G.A."/>
            <person name="Heath K."/>
            <person name="Zee F."/>
            <person name="Moore P.H."/>
            <person name="Sunkar R."/>
            <person name="Leebens-Mack J.H."/>
            <person name="Mockler T."/>
            <person name="Bennetzen J.L."/>
            <person name="Freeling M."/>
            <person name="Sankoff D."/>
            <person name="Paterson A.H."/>
            <person name="Zhu X."/>
            <person name="Yang X."/>
            <person name="Smith J.A."/>
            <person name="Cushman J.C."/>
            <person name="Paull R.E."/>
            <person name="Yu Q."/>
        </authorList>
    </citation>
    <scope>NUCLEOTIDE SEQUENCE [LARGE SCALE GENOMIC DNA]</scope>
    <source>
        <strain evidence="10">cv. F153</strain>
    </source>
</reference>
<dbReference type="GO" id="GO:0005737">
    <property type="term" value="C:cytoplasm"/>
    <property type="evidence" value="ECO:0007669"/>
    <property type="project" value="TreeGrafter"/>
</dbReference>
<dbReference type="OrthoDB" id="9332038at2759"/>
<dbReference type="SMART" id="SM00220">
    <property type="entry name" value="S_TKc"/>
    <property type="match status" value="1"/>
</dbReference>
<proteinExistence type="inferred from homology"/>
<keyword evidence="10" id="KW-1185">Reference proteome</keyword>
<gene>
    <name evidence="11" type="primary">LOC109714521</name>
</gene>
<keyword evidence="4 7" id="KW-0547">Nucleotide-binding</keyword>
<feature type="compositionally biased region" description="Basic and acidic residues" evidence="8">
    <location>
        <begin position="718"/>
        <end position="727"/>
    </location>
</feature>
<dbReference type="InterPro" id="IPR000719">
    <property type="entry name" value="Prot_kinase_dom"/>
</dbReference>
<dbReference type="GeneID" id="109714521"/>
<feature type="domain" description="Protein kinase" evidence="9">
    <location>
        <begin position="114"/>
        <end position="462"/>
    </location>
</feature>
<dbReference type="Pfam" id="PF00069">
    <property type="entry name" value="Pkinase"/>
    <property type="match status" value="1"/>
</dbReference>
<keyword evidence="6 7" id="KW-0067">ATP-binding</keyword>
<dbReference type="FunFam" id="3.30.200.20:FF:000087">
    <property type="entry name" value="Dual specificity tyrosine-phosphorylation-regulated kinase 1A"/>
    <property type="match status" value="1"/>
</dbReference>
<dbReference type="SUPFAM" id="SSF56112">
    <property type="entry name" value="Protein kinase-like (PK-like)"/>
    <property type="match status" value="1"/>
</dbReference>
<evidence type="ECO:0000259" key="9">
    <source>
        <dbReference type="PROSITE" id="PS50011"/>
    </source>
</evidence>
<evidence type="ECO:0000256" key="5">
    <source>
        <dbReference type="ARBA" id="ARBA00022777"/>
    </source>
</evidence>
<dbReference type="PANTHER" id="PTHR24058:SF17">
    <property type="entry name" value="HOMEODOMAIN INTERACTING PROTEIN KINASE, ISOFORM D"/>
    <property type="match status" value="1"/>
</dbReference>
<dbReference type="AlphaFoldDB" id="A0A6P5FGT0"/>
<dbReference type="Proteomes" id="UP000515123">
    <property type="component" value="Linkage group 8"/>
</dbReference>
<dbReference type="PANTHER" id="PTHR24058">
    <property type="entry name" value="DUAL SPECIFICITY PROTEIN KINASE"/>
    <property type="match status" value="1"/>
</dbReference>
<evidence type="ECO:0000256" key="6">
    <source>
        <dbReference type="ARBA" id="ARBA00022840"/>
    </source>
</evidence>
<feature type="binding site" evidence="7">
    <location>
        <position position="143"/>
    </location>
    <ligand>
        <name>ATP</name>
        <dbReference type="ChEBI" id="CHEBI:30616"/>
    </ligand>
</feature>